<dbReference type="PANTHER" id="PTHR19211:SF95">
    <property type="entry name" value="ABC TRANSPORTER F FAMILY MEMBER 2"/>
    <property type="match status" value="1"/>
</dbReference>
<keyword evidence="1" id="KW-0677">Repeat</keyword>
<dbReference type="InterPro" id="IPR017871">
    <property type="entry name" value="ABC_transporter-like_CS"/>
</dbReference>
<dbReference type="EMBL" id="JADAQX010000162">
    <property type="protein sequence ID" value="KAF8821570.1"/>
    <property type="molecule type" value="Genomic_DNA"/>
</dbReference>
<keyword evidence="6" id="KW-1185">Reference proteome</keyword>
<sequence>MFQFNRVTVSHKAQNYCKLFASYTLNKRRHSSCDTFINSSLQKYGCRLSYEAARLLFRCKDRPNPALFHSLQDDDGSSHVVANLVSSPRDTSHAKLPPGHFSNVSLILSPQECAKEKNISLVKNITQKETFALQLRKSPTSKNLKFSQKGTASTADKTTVLLKLEDISLNYGDSAVLTDATWDVKRSDRIGLVGSNGSGKTSLLKLITGYISPTKGNLRHFPTQGRSKLEVAFLQQEFSDSFDGQNTIEEVFLDTFKELKATLHRKQILESRLHSLSTNISPTLLFDEKSTASHQLAIGSTPTFHGAISGFVEALPLENKQSQYLGNEVTGLESAPTDLEEYQGMLLELSTLQDRVAHLGGYATNNRIDRVMSMMGFDLETDRNVLLNSLSGGWKMRVSLAKLLLLEPDILLLDEPTNHLDFDSLEWLEQFLTKQLGLPMIVVSHDEEFLSTVCNKFVEIEQSKAVVYNGNYTTYKKLRAERYTQWNRAWEKQEKSIQEAKSFLQQPHGHGNSFLSKSRRLKLFLEELPQSKEFVSSPPPHSSSSSPLIPMTGRKKTFHFTLPSAPVQGRNKRLLVNIEDVSYANLMPESAVNSSLLHLNASTVTASSLKAPVTEFGRKHPFHAGLNASTHIAQDSFNQEYEAMDEDFHFISPDAAYSNTPPHSREITMGVRPFQNSHLIFNKANLQVMEGDKMALIGSNGSGKSTLLRLILGKLHPMAGSIVSRMGETYPLYFEQSGSDFLNPKLTVYQVLYEVLETSSNALSLSEFPLSMIQRHDVAMSTKRHGEHRSIPLDEICRATLAQFQFKGDSVLNKRVSLLSGGEKARLALCRLVATVPHSSSNAARILLLDEPTNHLDASVKFVLQSALQKYQGTFIVASHDRHFISQIANCIVTVSDGKLYKHSHMDYKTFLDKDNNLKQRVGRRCVHGNLEIQHSPTLLQVSSNAINEKQENAHFLRKRLTFGGKGRSGRIKGIKNIKRWN</sequence>
<dbReference type="PANTHER" id="PTHR19211">
    <property type="entry name" value="ATP-BINDING TRANSPORT PROTEIN-RELATED"/>
    <property type="match status" value="1"/>
</dbReference>
<accession>A0ABQ7JC45</accession>
<gene>
    <name evidence="5" type="ORF">IE077_000245</name>
</gene>
<dbReference type="SUPFAM" id="SSF52540">
    <property type="entry name" value="P-loop containing nucleoside triphosphate hydrolases"/>
    <property type="match status" value="2"/>
</dbReference>
<evidence type="ECO:0000313" key="6">
    <source>
        <dbReference type="Proteomes" id="UP000823046"/>
    </source>
</evidence>
<dbReference type="Pfam" id="PF00005">
    <property type="entry name" value="ABC_tran"/>
    <property type="match status" value="2"/>
</dbReference>
<reference evidence="5 6" key="1">
    <citation type="journal article" date="2020" name="bioRxiv">
        <title>Metabolic contributions of an alphaproteobacterial endosymbiont in the apicomplexan Cardiosporidium cionae.</title>
        <authorList>
            <person name="Hunter E.S."/>
            <person name="Paight C.J."/>
            <person name="Lane C.E."/>
        </authorList>
    </citation>
    <scope>NUCLEOTIDE SEQUENCE [LARGE SCALE GENOMIC DNA]</scope>
    <source>
        <strain evidence="5">ESH_2018</strain>
    </source>
</reference>
<feature type="domain" description="ABC transporter" evidence="4">
    <location>
        <begin position="162"/>
        <end position="487"/>
    </location>
</feature>
<dbReference type="GO" id="GO:0005524">
    <property type="term" value="F:ATP binding"/>
    <property type="evidence" value="ECO:0007669"/>
    <property type="project" value="UniProtKB-KW"/>
</dbReference>
<name>A0ABQ7JC45_9APIC</name>
<protein>
    <submittedName>
        <fullName evidence="5">ATP-binding protein</fullName>
    </submittedName>
</protein>
<comment type="caution">
    <text evidence="5">The sequence shown here is derived from an EMBL/GenBank/DDBJ whole genome shotgun (WGS) entry which is preliminary data.</text>
</comment>
<dbReference type="InterPro" id="IPR003593">
    <property type="entry name" value="AAA+_ATPase"/>
</dbReference>
<dbReference type="Gene3D" id="3.40.50.300">
    <property type="entry name" value="P-loop containing nucleotide triphosphate hydrolases"/>
    <property type="match status" value="2"/>
</dbReference>
<dbReference type="InterPro" id="IPR003439">
    <property type="entry name" value="ABC_transporter-like_ATP-bd"/>
</dbReference>
<organism evidence="5 6">
    <name type="scientific">Cardiosporidium cionae</name>
    <dbReference type="NCBI Taxonomy" id="476202"/>
    <lineage>
        <taxon>Eukaryota</taxon>
        <taxon>Sar</taxon>
        <taxon>Alveolata</taxon>
        <taxon>Apicomplexa</taxon>
        <taxon>Aconoidasida</taxon>
        <taxon>Nephromycida</taxon>
        <taxon>Cardiosporidium</taxon>
    </lineage>
</organism>
<proteinExistence type="predicted"/>
<dbReference type="Proteomes" id="UP000823046">
    <property type="component" value="Unassembled WGS sequence"/>
</dbReference>
<dbReference type="SMART" id="SM00382">
    <property type="entry name" value="AAA"/>
    <property type="match status" value="2"/>
</dbReference>
<keyword evidence="3 5" id="KW-0067">ATP-binding</keyword>
<dbReference type="Pfam" id="PF12848">
    <property type="entry name" value="ABC_tran_Xtn"/>
    <property type="match status" value="1"/>
</dbReference>
<dbReference type="InterPro" id="IPR027417">
    <property type="entry name" value="P-loop_NTPase"/>
</dbReference>
<dbReference type="InterPro" id="IPR050611">
    <property type="entry name" value="ABCF"/>
</dbReference>
<feature type="domain" description="ABC transporter" evidence="4">
    <location>
        <begin position="662"/>
        <end position="922"/>
    </location>
</feature>
<evidence type="ECO:0000313" key="5">
    <source>
        <dbReference type="EMBL" id="KAF8821570.1"/>
    </source>
</evidence>
<dbReference type="PROSITE" id="PS00211">
    <property type="entry name" value="ABC_TRANSPORTER_1"/>
    <property type="match status" value="2"/>
</dbReference>
<dbReference type="PROSITE" id="PS50893">
    <property type="entry name" value="ABC_TRANSPORTER_2"/>
    <property type="match status" value="2"/>
</dbReference>
<evidence type="ECO:0000256" key="1">
    <source>
        <dbReference type="ARBA" id="ARBA00022737"/>
    </source>
</evidence>
<dbReference type="InterPro" id="IPR032781">
    <property type="entry name" value="ABC_tran_Xtn"/>
</dbReference>
<dbReference type="CDD" id="cd03221">
    <property type="entry name" value="ABCF_EF-3"/>
    <property type="match status" value="1"/>
</dbReference>
<keyword evidence="2" id="KW-0547">Nucleotide-binding</keyword>
<evidence type="ECO:0000256" key="3">
    <source>
        <dbReference type="ARBA" id="ARBA00022840"/>
    </source>
</evidence>
<evidence type="ECO:0000256" key="2">
    <source>
        <dbReference type="ARBA" id="ARBA00022741"/>
    </source>
</evidence>
<evidence type="ECO:0000259" key="4">
    <source>
        <dbReference type="PROSITE" id="PS50893"/>
    </source>
</evidence>